<comment type="caution">
    <text evidence="3">The sequence shown here is derived from an EMBL/GenBank/DDBJ whole genome shotgun (WGS) entry which is preliminary data.</text>
</comment>
<keyword evidence="1" id="KW-0732">Signal</keyword>
<dbReference type="Gene3D" id="3.40.50.1820">
    <property type="entry name" value="alpha/beta hydrolase"/>
    <property type="match status" value="1"/>
</dbReference>
<evidence type="ECO:0000259" key="2">
    <source>
        <dbReference type="Pfam" id="PF12262"/>
    </source>
</evidence>
<proteinExistence type="predicted"/>
<accession>A0A2S5TH56</accession>
<feature type="chain" id="PRO_5015393203" description="Bacterial virulence factor lipase N-terminal domain-containing protein" evidence="1">
    <location>
        <begin position="22"/>
        <end position="783"/>
    </location>
</feature>
<organism evidence="3 4">
    <name type="scientific">Solimonas fluminis</name>
    <dbReference type="NCBI Taxonomy" id="2086571"/>
    <lineage>
        <taxon>Bacteria</taxon>
        <taxon>Pseudomonadati</taxon>
        <taxon>Pseudomonadota</taxon>
        <taxon>Gammaproteobacteria</taxon>
        <taxon>Nevskiales</taxon>
        <taxon>Nevskiaceae</taxon>
        <taxon>Solimonas</taxon>
    </lineage>
</organism>
<name>A0A2S5TH56_9GAMM</name>
<protein>
    <recommendedName>
        <fullName evidence="2">Bacterial virulence factor lipase N-terminal domain-containing protein</fullName>
    </recommendedName>
</protein>
<evidence type="ECO:0000313" key="3">
    <source>
        <dbReference type="EMBL" id="PPE74316.1"/>
    </source>
</evidence>
<dbReference type="EMBL" id="PSNW01000004">
    <property type="protein sequence ID" value="PPE74316.1"/>
    <property type="molecule type" value="Genomic_DNA"/>
</dbReference>
<dbReference type="OrthoDB" id="5477453at2"/>
<feature type="domain" description="Bacterial virulence factor lipase N-terminal" evidence="2">
    <location>
        <begin position="68"/>
        <end position="209"/>
    </location>
</feature>
<dbReference type="Pfam" id="PF12262">
    <property type="entry name" value="Lipase_bact_N"/>
    <property type="match status" value="1"/>
</dbReference>
<dbReference type="AlphaFoldDB" id="A0A2S5TH56"/>
<dbReference type="InterPro" id="IPR029058">
    <property type="entry name" value="AB_hydrolase_fold"/>
</dbReference>
<dbReference type="Proteomes" id="UP000238220">
    <property type="component" value="Unassembled WGS sequence"/>
</dbReference>
<evidence type="ECO:0000313" key="4">
    <source>
        <dbReference type="Proteomes" id="UP000238220"/>
    </source>
</evidence>
<gene>
    <name evidence="3" type="ORF">C3942_09825</name>
</gene>
<sequence length="783" mass="80631">MRYAPLGALALVLALSACDKASNEGGDFPDGQGDKAVSLFDPLAASPQIPFPVDLLFSGFSDPTLNIPNPATPPTNQPNPFVAAVNQLDGWSTTASLFTDLAGFVDFDTVLPALTIIDTSTSPPTPLVPGVDFRIQKSTAIDPADNRPISDKRSRILIEPLKPLKPSTTYVVALTTAAKATSGEAVIPSDYFRVVRSATPIAQQTEPVLAILNDTQKATLEAIRQQLVPVMQLLAAFGKPADTVAIAWPFTTQSTQITLKRMAETAQPNVLRLRQAPDGAGGVLTTTKLGLPGATAEIYAGRLTLPYYLFAATSPTSTAPLTGFWQADATKPNVAGSFLGRVPCGAFATGATLPDGQTAKPSVSTTVCYPLPLKQSDQTVPVIATVPAGVMPENGWPVVIFQHGITSNRAAVLGIVPALTAAGFAVISIDLPLHGILATDTRFAGFRNDAIPERTFELDLVNNATGAANSATNPPDGPDASGTHFINLSSLLTSRDNIRQGVSDLLVLGKSLAPVAPAELANPVAPGTIFVSLGGAPQTALKFDTSQVRYVGHSLGAIVASTFLGVNSSTGAGVLAMPGGGIAKLLDASAAFGPRISAGLSAASGGLIAQGNDTYETILRFAQTVVDSGDPLNFARETATNHPIYMIEVVGDAVVPNCAIKDDPACPVTDVLPISGYLSGTTPLARVMGLTFQPSETGAITVPAAANVLLGGAARNNVVRFSGTQADHSTILTPDSSASPGADTLFLPALTEMQKQAASFLRSNGACLPIGGDCPAPPAPAAE</sequence>
<dbReference type="PROSITE" id="PS51257">
    <property type="entry name" value="PROKAR_LIPOPROTEIN"/>
    <property type="match status" value="1"/>
</dbReference>
<evidence type="ECO:0000256" key="1">
    <source>
        <dbReference type="SAM" id="SignalP"/>
    </source>
</evidence>
<keyword evidence="4" id="KW-1185">Reference proteome</keyword>
<dbReference type="RefSeq" id="WP_104230204.1">
    <property type="nucleotide sequence ID" value="NZ_PSNW01000004.1"/>
</dbReference>
<dbReference type="InterPro" id="IPR025920">
    <property type="entry name" value="Lipase_bact_N"/>
</dbReference>
<reference evidence="3 4" key="1">
    <citation type="submission" date="2018-02" db="EMBL/GenBank/DDBJ databases">
        <title>Genome sequencing of Solimonas sp. HR-BB.</title>
        <authorList>
            <person name="Lee Y."/>
            <person name="Jeon C.O."/>
        </authorList>
    </citation>
    <scope>NUCLEOTIDE SEQUENCE [LARGE SCALE GENOMIC DNA]</scope>
    <source>
        <strain evidence="3 4">HR-BB</strain>
    </source>
</reference>
<dbReference type="SUPFAM" id="SSF53474">
    <property type="entry name" value="alpha/beta-Hydrolases"/>
    <property type="match status" value="1"/>
</dbReference>
<feature type="signal peptide" evidence="1">
    <location>
        <begin position="1"/>
        <end position="21"/>
    </location>
</feature>